<accession>A0A4Z1JTY6</accession>
<evidence type="ECO:0000313" key="2">
    <source>
        <dbReference type="Proteomes" id="UP000297229"/>
    </source>
</evidence>
<comment type="caution">
    <text evidence="1">The sequence shown here is derived from an EMBL/GenBank/DDBJ whole genome shotgun (WGS) entry which is preliminary data.</text>
</comment>
<dbReference type="AlphaFoldDB" id="A0A4Z1JTY6"/>
<dbReference type="EMBL" id="PQXM01000121">
    <property type="protein sequence ID" value="TGO77115.1"/>
    <property type="molecule type" value="Genomic_DNA"/>
</dbReference>
<dbReference type="STRING" id="278938.A0A4Z1JTY6"/>
<dbReference type="Proteomes" id="UP000297229">
    <property type="component" value="Unassembled WGS sequence"/>
</dbReference>
<keyword evidence="2" id="KW-1185">Reference proteome</keyword>
<evidence type="ECO:0000313" key="1">
    <source>
        <dbReference type="EMBL" id="TGO77115.1"/>
    </source>
</evidence>
<organism evidence="1 2">
    <name type="scientific">Botrytis elliptica</name>
    <dbReference type="NCBI Taxonomy" id="278938"/>
    <lineage>
        <taxon>Eukaryota</taxon>
        <taxon>Fungi</taxon>
        <taxon>Dikarya</taxon>
        <taxon>Ascomycota</taxon>
        <taxon>Pezizomycotina</taxon>
        <taxon>Leotiomycetes</taxon>
        <taxon>Helotiales</taxon>
        <taxon>Sclerotiniaceae</taxon>
        <taxon>Botrytis</taxon>
    </lineage>
</organism>
<name>A0A4Z1JTY6_9HELO</name>
<gene>
    <name evidence="1" type="ORF">BELL_0122g00110</name>
</gene>
<proteinExistence type="predicted"/>
<reference evidence="1 2" key="1">
    <citation type="submission" date="2017-12" db="EMBL/GenBank/DDBJ databases">
        <title>Comparative genomics of Botrytis spp.</title>
        <authorList>
            <person name="Valero-Jimenez C.A."/>
            <person name="Tapia P."/>
            <person name="Veloso J."/>
            <person name="Silva-Moreno E."/>
            <person name="Staats M."/>
            <person name="Valdes J.H."/>
            <person name="Van Kan J.A.L."/>
        </authorList>
    </citation>
    <scope>NUCLEOTIDE SEQUENCE [LARGE SCALE GENOMIC DNA]</scope>
    <source>
        <strain evidence="1 2">Be9601</strain>
    </source>
</reference>
<protein>
    <submittedName>
        <fullName evidence="1">Uncharacterized protein</fullName>
    </submittedName>
</protein>
<sequence length="122" mass="13593">MLGFNLHSRIHGVGVIRSAGGDIEPALKDIIALDAFQHFDENSGTTHLTNKDIHDSLRACVPAKRHHEINDMMFGAIDKLESVIDDVAILRENLYAREQFAENTFESTYDLKSGKLEAVTIT</sequence>